<evidence type="ECO:0000313" key="3">
    <source>
        <dbReference type="Proteomes" id="UP000050454"/>
    </source>
</evidence>
<organism evidence="2 3">
    <name type="scientific">Jiulongibacter sediminis</name>
    <dbReference type="NCBI Taxonomy" id="1605367"/>
    <lineage>
        <taxon>Bacteria</taxon>
        <taxon>Pseudomonadati</taxon>
        <taxon>Bacteroidota</taxon>
        <taxon>Cytophagia</taxon>
        <taxon>Cytophagales</taxon>
        <taxon>Leadbetterellaceae</taxon>
        <taxon>Jiulongibacter</taxon>
    </lineage>
</organism>
<evidence type="ECO:0000256" key="1">
    <source>
        <dbReference type="SAM" id="Phobius"/>
    </source>
</evidence>
<keyword evidence="1" id="KW-1133">Transmembrane helix</keyword>
<dbReference type="EMBL" id="LGTQ01000005">
    <property type="protein sequence ID" value="KPM49998.1"/>
    <property type="molecule type" value="Genomic_DNA"/>
</dbReference>
<accession>A0A0P7BRP0</accession>
<dbReference type="STRING" id="1605367.AFM12_05445"/>
<dbReference type="AlphaFoldDB" id="A0A0P7BRP0"/>
<keyword evidence="1" id="KW-0812">Transmembrane</keyword>
<dbReference type="Proteomes" id="UP000050454">
    <property type="component" value="Unassembled WGS sequence"/>
</dbReference>
<keyword evidence="1" id="KW-0472">Membrane</keyword>
<evidence type="ECO:0000313" key="2">
    <source>
        <dbReference type="EMBL" id="KPM49998.1"/>
    </source>
</evidence>
<sequence>MEKKLDQDHRLLAEKLESFEVTDFSKDEVWGDISAQVFQTKKKSVAWWWYAVAAMVLLCGTFFLLPKGQEEVANVIPVEVENSQESATTKNAPFEETIVPKSLANAQVEKEELSRSEPASIPVLASVIEKKTSKNKEQAESSERLLAAVAVTEIEDSKEMRAKNQSSAAEKRVEPVKEIEVHDKMEIEEVVEKQPLLASNSSVESMEGKKVVLIIDDLEEGRTNKKDNLFRKIGKFNRTGEWEKTDKEKGIWARFIESTKPDQKAIQL</sequence>
<protein>
    <submittedName>
        <fullName evidence="2">Uncharacterized protein</fullName>
    </submittedName>
</protein>
<name>A0A0P7BRP0_9BACT</name>
<dbReference type="OrthoDB" id="10020584at2"/>
<feature type="transmembrane region" description="Helical" evidence="1">
    <location>
        <begin position="47"/>
        <end position="65"/>
    </location>
</feature>
<reference evidence="2 3" key="1">
    <citation type="submission" date="2015-07" db="EMBL/GenBank/DDBJ databases">
        <title>The draft genome sequence of Leadbetterella sp. JN14-9.</title>
        <authorList>
            <person name="Liu Y."/>
            <person name="Du J."/>
            <person name="Shao Z."/>
        </authorList>
    </citation>
    <scope>NUCLEOTIDE SEQUENCE [LARGE SCALE GENOMIC DNA]</scope>
    <source>
        <strain evidence="2 3">JN14-9</strain>
    </source>
</reference>
<gene>
    <name evidence="2" type="ORF">AFM12_05445</name>
</gene>
<keyword evidence="3" id="KW-1185">Reference proteome</keyword>
<dbReference type="RefSeq" id="WP_055144731.1">
    <property type="nucleotide sequence ID" value="NZ_JXSZ01000005.1"/>
</dbReference>
<proteinExistence type="predicted"/>
<comment type="caution">
    <text evidence="2">The sequence shown here is derived from an EMBL/GenBank/DDBJ whole genome shotgun (WGS) entry which is preliminary data.</text>
</comment>